<evidence type="ECO:0000256" key="4">
    <source>
        <dbReference type="ARBA" id="ARBA00023242"/>
    </source>
</evidence>
<dbReference type="Pfam" id="PF02365">
    <property type="entry name" value="NAM"/>
    <property type="match status" value="1"/>
</dbReference>
<dbReference type="PANTHER" id="PTHR31744:SF212">
    <property type="entry name" value="PROTEIN SOMBRERO-LIKE ISOFORM X2"/>
    <property type="match status" value="1"/>
</dbReference>
<evidence type="ECO:0000313" key="8">
    <source>
        <dbReference type="Proteomes" id="UP000834106"/>
    </source>
</evidence>
<dbReference type="SUPFAM" id="SSF101941">
    <property type="entry name" value="NAC domain"/>
    <property type="match status" value="1"/>
</dbReference>
<evidence type="ECO:0000256" key="1">
    <source>
        <dbReference type="ARBA" id="ARBA00023015"/>
    </source>
</evidence>
<dbReference type="PANTHER" id="PTHR31744">
    <property type="entry name" value="PROTEIN CUP-SHAPED COTYLEDON 2-RELATED"/>
    <property type="match status" value="1"/>
</dbReference>
<keyword evidence="4" id="KW-0539">Nucleus</keyword>
<keyword evidence="1" id="KW-0805">Transcription regulation</keyword>
<dbReference type="Proteomes" id="UP000834106">
    <property type="component" value="Chromosome 1"/>
</dbReference>
<dbReference type="InterPro" id="IPR036093">
    <property type="entry name" value="NAC_dom_sf"/>
</dbReference>
<evidence type="ECO:0000256" key="2">
    <source>
        <dbReference type="ARBA" id="ARBA00023125"/>
    </source>
</evidence>
<dbReference type="EMBL" id="OU503036">
    <property type="protein sequence ID" value="CAI9754253.1"/>
    <property type="molecule type" value="Genomic_DNA"/>
</dbReference>
<feature type="region of interest" description="Disordered" evidence="5">
    <location>
        <begin position="347"/>
        <end position="384"/>
    </location>
</feature>
<sequence>MGSSSHSGVPPGFRFHPTDEELLHYYLKKKISFEKFEMEVIREVDLNKIEPWDLQEMCKIGSTPQNEWYFFSHKDRKYPTGSRTNRATNAGFWKATGRDKCLRNSFKKIGMRKTLVFYRGRAPHGQKTDWIMHEYRLEDSDDSQGNPSEDGWVVCRVFKKKNLFKVGNEGGSGLSSDQLNTPAATQSRAFFTQRERENQYLLLQQQAHGLNYSHIPVALPQYPQLEAQDFIPTHKPLGYDQFSDQSPIMVKQFMSNTRDCESGSTDQNLGYGSGMEAVGKCQPENLNEWGMMDRLVTCQLGHDDSSKGEDLLKVSHPLALRDKVPHPSLVHVKVPHLLALQDKVPHPSTLHQRVPHPSALHQQVPHPSSLQVKVPHPKSLQDKVPYPSSLQVKVSHPSALHQQVPHPSSLQCLILRHFRSKCLILSTSGQSASSFVTSGQSASSLALRDKVPHPSSLQVKVPHPLALQDKVPHPSALHQQVPHPLALQDKVPHPSALHQRVPHPLALHQQVPYPSSLQVKVPHPSSLQVKVPHP</sequence>
<dbReference type="PROSITE" id="PS51005">
    <property type="entry name" value="NAC"/>
    <property type="match status" value="1"/>
</dbReference>
<dbReference type="GO" id="GO:0003677">
    <property type="term" value="F:DNA binding"/>
    <property type="evidence" value="ECO:0007669"/>
    <property type="project" value="UniProtKB-KW"/>
</dbReference>
<reference evidence="7" key="1">
    <citation type="submission" date="2023-05" db="EMBL/GenBank/DDBJ databases">
        <authorList>
            <person name="Huff M."/>
        </authorList>
    </citation>
    <scope>NUCLEOTIDE SEQUENCE</scope>
</reference>
<dbReference type="FunFam" id="2.170.150.80:FF:000003">
    <property type="entry name" value="NAC domain-containing protein"/>
    <property type="match status" value="1"/>
</dbReference>
<keyword evidence="2" id="KW-0238">DNA-binding</keyword>
<dbReference type="InterPro" id="IPR003441">
    <property type="entry name" value="NAC-dom"/>
</dbReference>
<dbReference type="AlphaFoldDB" id="A0AAD1YN93"/>
<protein>
    <recommendedName>
        <fullName evidence="6">NAC domain-containing protein</fullName>
    </recommendedName>
</protein>
<evidence type="ECO:0000256" key="3">
    <source>
        <dbReference type="ARBA" id="ARBA00023163"/>
    </source>
</evidence>
<keyword evidence="8" id="KW-1185">Reference proteome</keyword>
<evidence type="ECO:0000313" key="7">
    <source>
        <dbReference type="EMBL" id="CAI9754253.1"/>
    </source>
</evidence>
<dbReference type="GO" id="GO:0006355">
    <property type="term" value="P:regulation of DNA-templated transcription"/>
    <property type="evidence" value="ECO:0007669"/>
    <property type="project" value="InterPro"/>
</dbReference>
<organism evidence="7 8">
    <name type="scientific">Fraxinus pennsylvanica</name>
    <dbReference type="NCBI Taxonomy" id="56036"/>
    <lineage>
        <taxon>Eukaryota</taxon>
        <taxon>Viridiplantae</taxon>
        <taxon>Streptophyta</taxon>
        <taxon>Embryophyta</taxon>
        <taxon>Tracheophyta</taxon>
        <taxon>Spermatophyta</taxon>
        <taxon>Magnoliopsida</taxon>
        <taxon>eudicotyledons</taxon>
        <taxon>Gunneridae</taxon>
        <taxon>Pentapetalae</taxon>
        <taxon>asterids</taxon>
        <taxon>lamiids</taxon>
        <taxon>Lamiales</taxon>
        <taxon>Oleaceae</taxon>
        <taxon>Oleeae</taxon>
        <taxon>Fraxinus</taxon>
    </lineage>
</organism>
<keyword evidence="3" id="KW-0804">Transcription</keyword>
<accession>A0AAD1YN93</accession>
<feature type="domain" description="NAC" evidence="6">
    <location>
        <begin position="9"/>
        <end position="160"/>
    </location>
</feature>
<name>A0AAD1YN93_9LAMI</name>
<proteinExistence type="predicted"/>
<dbReference type="Gene3D" id="2.170.150.80">
    <property type="entry name" value="NAC domain"/>
    <property type="match status" value="1"/>
</dbReference>
<gene>
    <name evidence="7" type="ORF">FPE_LOCUS1684</name>
</gene>
<evidence type="ECO:0000259" key="6">
    <source>
        <dbReference type="PROSITE" id="PS51005"/>
    </source>
</evidence>
<evidence type="ECO:0000256" key="5">
    <source>
        <dbReference type="SAM" id="MobiDB-lite"/>
    </source>
</evidence>